<evidence type="ECO:0000256" key="4">
    <source>
        <dbReference type="ARBA" id="ARBA00022692"/>
    </source>
</evidence>
<comment type="subcellular location">
    <subcellularLocation>
        <location evidence="1">Endomembrane system</location>
        <topology evidence="1">Multi-pass membrane protein</topology>
    </subcellularLocation>
</comment>
<dbReference type="GO" id="GO:0012505">
    <property type="term" value="C:endomembrane system"/>
    <property type="evidence" value="ECO:0007669"/>
    <property type="project" value="UniProtKB-SubCell"/>
</dbReference>
<evidence type="ECO:0000256" key="11">
    <source>
        <dbReference type="SAM" id="Phobius"/>
    </source>
</evidence>
<dbReference type="InterPro" id="IPR027417">
    <property type="entry name" value="P-loop_NTPase"/>
</dbReference>
<dbReference type="FunFam" id="3.40.50.300:FF:000997">
    <property type="entry name" value="Multidrug resistance-associated protein 1"/>
    <property type="match status" value="1"/>
</dbReference>
<feature type="transmembrane region" description="Helical" evidence="11">
    <location>
        <begin position="1020"/>
        <end position="1039"/>
    </location>
</feature>
<dbReference type="CDD" id="cd03250">
    <property type="entry name" value="ABCC_MRP_domain1"/>
    <property type="match status" value="1"/>
</dbReference>
<feature type="transmembrane region" description="Helical" evidence="11">
    <location>
        <begin position="215"/>
        <end position="232"/>
    </location>
</feature>
<dbReference type="GO" id="GO:0016020">
    <property type="term" value="C:membrane"/>
    <property type="evidence" value="ECO:0007669"/>
    <property type="project" value="InterPro"/>
</dbReference>
<keyword evidence="5" id="KW-0677">Repeat</keyword>
<dbReference type="VEuPathDB" id="CryptoDB:GY17_00002334"/>
<dbReference type="Pfam" id="PF00664">
    <property type="entry name" value="ABC_membrane"/>
    <property type="match status" value="2"/>
</dbReference>
<dbReference type="InterPro" id="IPR036640">
    <property type="entry name" value="ABC1_TM_sf"/>
</dbReference>
<dbReference type="SMART" id="SM00382">
    <property type="entry name" value="AAA"/>
    <property type="match status" value="2"/>
</dbReference>
<feature type="domain" description="ABC transporter" evidence="12">
    <location>
        <begin position="1355"/>
        <end position="1589"/>
    </location>
</feature>
<dbReference type="InterPro" id="IPR011527">
    <property type="entry name" value="ABC1_TM_dom"/>
</dbReference>
<feature type="transmembrane region" description="Helical" evidence="11">
    <location>
        <begin position="1258"/>
        <end position="1283"/>
    </location>
</feature>
<evidence type="ECO:0000256" key="10">
    <source>
        <dbReference type="SAM" id="MobiDB-lite"/>
    </source>
</evidence>
<keyword evidence="8 11" id="KW-1133">Transmembrane helix</keyword>
<dbReference type="GO" id="GO:0005524">
    <property type="term" value="F:ATP binding"/>
    <property type="evidence" value="ECO:0007669"/>
    <property type="project" value="UniProtKB-KW"/>
</dbReference>
<feature type="region of interest" description="Disordered" evidence="10">
    <location>
        <begin position="794"/>
        <end position="816"/>
    </location>
</feature>
<feature type="transmembrane region" description="Helical" evidence="11">
    <location>
        <begin position="319"/>
        <end position="338"/>
    </location>
</feature>
<dbReference type="InterPro" id="IPR044746">
    <property type="entry name" value="ABCC_6TM_D1"/>
</dbReference>
<dbReference type="VEuPathDB" id="CryptoDB:ChTU502y2012_407g2220"/>
<keyword evidence="6" id="KW-0547">Nucleotide-binding</keyword>
<dbReference type="FunFam" id="3.40.50.300:FF:000074">
    <property type="entry name" value="Multidrug resistance-associated protein 5 isoform 1"/>
    <property type="match status" value="1"/>
</dbReference>
<feature type="compositionally biased region" description="Basic and acidic residues" evidence="10">
    <location>
        <begin position="1"/>
        <end position="15"/>
    </location>
</feature>
<dbReference type="SUPFAM" id="SSF90123">
    <property type="entry name" value="ABC transporter transmembrane region"/>
    <property type="match status" value="2"/>
</dbReference>
<dbReference type="PANTHER" id="PTHR24223">
    <property type="entry name" value="ATP-BINDING CASSETTE SUB-FAMILY C"/>
    <property type="match status" value="1"/>
</dbReference>
<accession>A0A0S4TJL2</accession>
<feature type="transmembrane region" description="Helical" evidence="11">
    <location>
        <begin position="1075"/>
        <end position="1096"/>
    </location>
</feature>
<evidence type="ECO:0000256" key="2">
    <source>
        <dbReference type="ARBA" id="ARBA00009726"/>
    </source>
</evidence>
<feature type="domain" description="ABC transmembrane type-1" evidence="13">
    <location>
        <begin position="1075"/>
        <end position="1317"/>
    </location>
</feature>
<dbReference type="VEuPathDB" id="CryptoDB:Chro.30058"/>
<feature type="domain" description="ABC transporter" evidence="12">
    <location>
        <begin position="534"/>
        <end position="755"/>
    </location>
</feature>
<evidence type="ECO:0000256" key="6">
    <source>
        <dbReference type="ARBA" id="ARBA00022741"/>
    </source>
</evidence>
<dbReference type="InterPro" id="IPR017871">
    <property type="entry name" value="ABC_transporter-like_CS"/>
</dbReference>
<evidence type="ECO:0000256" key="9">
    <source>
        <dbReference type="ARBA" id="ARBA00023136"/>
    </source>
</evidence>
<dbReference type="Gene3D" id="1.20.1560.10">
    <property type="entry name" value="ABC transporter type 1, transmembrane domain"/>
    <property type="match status" value="2"/>
</dbReference>
<dbReference type="CDD" id="cd18579">
    <property type="entry name" value="ABC_6TM_ABCC_D1"/>
    <property type="match status" value="1"/>
</dbReference>
<evidence type="ECO:0000256" key="7">
    <source>
        <dbReference type="ARBA" id="ARBA00022840"/>
    </source>
</evidence>
<evidence type="ECO:0000256" key="3">
    <source>
        <dbReference type="ARBA" id="ARBA00022448"/>
    </source>
</evidence>
<evidence type="ECO:0000313" key="14">
    <source>
        <dbReference type="EMBL" id="CUV07439.1"/>
    </source>
</evidence>
<dbReference type="FunFam" id="1.20.1560.10:FF:000013">
    <property type="entry name" value="ABC transporter C family member 2"/>
    <property type="match status" value="1"/>
</dbReference>
<feature type="region of interest" description="Disordered" evidence="10">
    <location>
        <begin position="1"/>
        <end position="39"/>
    </location>
</feature>
<evidence type="ECO:0000256" key="1">
    <source>
        <dbReference type="ARBA" id="ARBA00004127"/>
    </source>
</evidence>
<dbReference type="PROSITE" id="PS50929">
    <property type="entry name" value="ABC_TM1F"/>
    <property type="match status" value="2"/>
</dbReference>
<keyword evidence="7" id="KW-0067">ATP-binding</keyword>
<gene>
    <name evidence="14" type="ORF">CHUDEA7_4510</name>
</gene>
<evidence type="ECO:0000256" key="5">
    <source>
        <dbReference type="ARBA" id="ARBA00022737"/>
    </source>
</evidence>
<organism evidence="14">
    <name type="scientific">Cryptosporidium hominis</name>
    <dbReference type="NCBI Taxonomy" id="237895"/>
    <lineage>
        <taxon>Eukaryota</taxon>
        <taxon>Sar</taxon>
        <taxon>Alveolata</taxon>
        <taxon>Apicomplexa</taxon>
        <taxon>Conoidasida</taxon>
        <taxon>Coccidia</taxon>
        <taxon>Eucoccidiorida</taxon>
        <taxon>Eimeriorina</taxon>
        <taxon>Cryptosporidiidae</taxon>
        <taxon>Cryptosporidium</taxon>
    </lineage>
</organism>
<feature type="region of interest" description="Disordered" evidence="10">
    <location>
        <begin position="891"/>
        <end position="910"/>
    </location>
</feature>
<dbReference type="CDD" id="cd03244">
    <property type="entry name" value="ABCC_MRP_domain2"/>
    <property type="match status" value="1"/>
</dbReference>
<dbReference type="InterPro" id="IPR003593">
    <property type="entry name" value="AAA+_ATPase"/>
</dbReference>
<keyword evidence="9 11" id="KW-0472">Membrane</keyword>
<feature type="transmembrane region" description="Helical" evidence="11">
    <location>
        <begin position="138"/>
        <end position="161"/>
    </location>
</feature>
<dbReference type="EMBL" id="LN877953">
    <property type="protein sequence ID" value="CUV07439.1"/>
    <property type="molecule type" value="Genomic_DNA"/>
</dbReference>
<feature type="domain" description="ABC transmembrane type-1" evidence="13">
    <location>
        <begin position="301"/>
        <end position="481"/>
    </location>
</feature>
<keyword evidence="3" id="KW-0813">Transport</keyword>
<sequence length="1592" mass="179047">MEKEKNEKGYVKLDLEPNCGTNSGKYDEAESKSPGVTPEENASWLSMLTFSWFTKIMDKAYNSNLEYNDFFDLPDYDTPSFKLPDFTKYWERELKRCNIISDNERKEKRTNDLETAKLVDSIESAQTKKSSSDRKKPSLIYTLILTFKWELFIIFSLVVLADTCLLAQSIVLRKLLLCMQNPTSTYTENSSYLTNFVRNLGFNTGEINLEILQRGMYLVFLMTFLTILFPMLKQQEYRLVTNLGRYSKCLVSGVLYRKLLLMDSFEFNMPSQKKKQLNGSFNPRIKNIQGSDNPGIAHNFVNLMGNDVFKLSRLISAHLFYSATFLLVALTLCLYSQLGISALFGISVVIANMLISATALHFRALERKPYLIYQDQRIRYTSECLSFMKIIKSYAWEECFTKKITDCRNNEIKSLVKQGKFRALSMGIYSTTMQATLVTSLVYVLMGNKLDPATVFFAEGLFETLSSVLSCFPFSYSSFHDIIMACNRIGDFLVISEQKRVDNVTKSTPNFHRSKIFEIQDKEIQKYNNMKGYVKFQNVRLHWPDGNLMLKNVSFEVKSGEIVAIIGSIGSGKTGLLSAIIGEISPSSGQVIKKGKLAYVAQIPWVQTGSIQDNILFGTKMDPEWYDAVIKACALWMDFQILPDGDQTLIGEKGINLSGGQRQRISLARAVYQKSDVYVLDDCLSAVDSHVAAHIFKNCICGLLGEKCVILVTHKLDIIPNVDRVILFDAEKKKQLYVGNPMGLSRLPSFTLQNISFESLQSAEEDGFETEIEGRKPFYGKVFGNLDKPQPRSLPLRGFPSSLATDSDRDNEITNTHNVYNRPITAPKDCSPLGLDDSETGKIVDDVVAVDLFDELVTKTENSTPSTPRVPTQDLINNTISSYKLGKKSQKSIRKGGTCENNLEKGKNPKLEMNSNLQTISLNEENHVSPYLRANKVGFIKGRTASIRMSGEKLRSHYRKESDSHFSESSMDFLQSSSSDRLVSGGGLFNNKKRAEIIQEESIELGSVSKETYYNYFSEWGVLNMIGILVCHIISGFIFSRNMFWLANWTGRKKHLNSSEISASTSSSSIWEPDVFIYILLIIFYILSHITSTLLVRNGGINASRAFHEKLLSRLRYTKLSFFESTPIGRILNRFTGDLTNLDDSLPRNIGDLLVATAKVIVITVSISKVVPKFLICIPVLAYLFFQVSKKYAPMLRQSERFAAIYAAPILSHTVDTIDGLTTIRAFNAQERFIKKMDDAIRVEAQIRYHAGTAYRWLFVRLEIMGCIAVFTAGTLGVISVAYDPTTAGMFGAAMTFALSVSSCLNFGTRVLGEIEGVMVGLERIRDYTVSTPLEAMPILDKHRPPRNWPYQGRIEFHDLELRYKPEMPLVLNSISCNIHPGEKVGVVGRTGAGKSSIFISILRLVEAERGCIKIDDIDISSIGTFDLRSRISIIPQDPIIFSGTIRFNLDPLQQYTDEEIYQALKGSHLDSCVSNLALGLYTVLESGGQILSAGQKQLLCLARALLRQSKVVLLDEATSSVDSHTDSLIQKTIRAEFHNSTILAVAHRVQTVLDYDKIMVLDSGKIVEFDHPNLLLSNPKSIFYSLVHGEH</sequence>
<dbReference type="VEuPathDB" id="CryptoDB:Chro.70498"/>
<protein>
    <recommendedName>
        <fullName evidence="15">ABC transporter family protein</fullName>
    </recommendedName>
</protein>
<comment type="similarity">
    <text evidence="2">Belongs to the ABC transporter superfamily. ABCC family. Conjugate transporter (TC 3.A.1.208) subfamily.</text>
</comment>
<dbReference type="CDD" id="cd18580">
    <property type="entry name" value="ABC_6TM_ABCC_D2"/>
    <property type="match status" value="1"/>
</dbReference>
<dbReference type="InterPro" id="IPR050173">
    <property type="entry name" value="ABC_transporter_C-like"/>
</dbReference>
<dbReference type="InterPro" id="IPR003439">
    <property type="entry name" value="ABC_transporter-like_ATP-bd"/>
</dbReference>
<feature type="transmembrane region" description="Helical" evidence="11">
    <location>
        <begin position="344"/>
        <end position="362"/>
    </location>
</feature>
<dbReference type="GO" id="GO:0140359">
    <property type="term" value="F:ABC-type transporter activity"/>
    <property type="evidence" value="ECO:0007669"/>
    <property type="project" value="InterPro"/>
</dbReference>
<feature type="transmembrane region" description="Helical" evidence="11">
    <location>
        <begin position="452"/>
        <end position="474"/>
    </location>
</feature>
<keyword evidence="4 11" id="KW-0812">Transmembrane</keyword>
<name>A0A0S4TJL2_CRYHO</name>
<dbReference type="Gene3D" id="3.40.50.300">
    <property type="entry name" value="P-loop containing nucleotide triphosphate hydrolases"/>
    <property type="match status" value="2"/>
</dbReference>
<feature type="transmembrane region" description="Helical" evidence="11">
    <location>
        <begin position="423"/>
        <end position="446"/>
    </location>
</feature>
<dbReference type="InterPro" id="IPR044726">
    <property type="entry name" value="ABCC_6TM_D2"/>
</dbReference>
<evidence type="ECO:0000259" key="13">
    <source>
        <dbReference type="PROSITE" id="PS50929"/>
    </source>
</evidence>
<dbReference type="PROSITE" id="PS00211">
    <property type="entry name" value="ABC_TRANSPORTER_1"/>
    <property type="match status" value="2"/>
</dbReference>
<dbReference type="Proteomes" id="UP000199752">
    <property type="component" value="Chromosome 7"/>
</dbReference>
<dbReference type="GO" id="GO:0016887">
    <property type="term" value="F:ATP hydrolysis activity"/>
    <property type="evidence" value="ECO:0007669"/>
    <property type="project" value="InterPro"/>
</dbReference>
<dbReference type="VEuPathDB" id="CryptoDB:CHUDEA7_4510"/>
<dbReference type="Pfam" id="PF00005">
    <property type="entry name" value="ABC_tran"/>
    <property type="match status" value="2"/>
</dbReference>
<dbReference type="PROSITE" id="PS50893">
    <property type="entry name" value="ABC_TRANSPORTER_2"/>
    <property type="match status" value="2"/>
</dbReference>
<evidence type="ECO:0000259" key="12">
    <source>
        <dbReference type="PROSITE" id="PS50893"/>
    </source>
</evidence>
<evidence type="ECO:0000256" key="8">
    <source>
        <dbReference type="ARBA" id="ARBA00022989"/>
    </source>
</evidence>
<reference evidence="14" key="1">
    <citation type="submission" date="2015-08" db="EMBL/GenBank/DDBJ databases">
        <authorList>
            <person name="Babu N.S."/>
            <person name="Beckwith C.J."/>
            <person name="Beseler K.G."/>
            <person name="Brison A."/>
            <person name="Carone J.V."/>
            <person name="Caskin T.P."/>
            <person name="Diamond M."/>
            <person name="Durham M.E."/>
            <person name="Foxe J.M."/>
            <person name="Go M."/>
            <person name="Henderson B.A."/>
            <person name="Jones I.B."/>
            <person name="McGettigan J.A."/>
            <person name="Micheletti S.J."/>
            <person name="Nasrallah M.E."/>
            <person name="Ortiz D."/>
            <person name="Piller C.R."/>
            <person name="Privatt S.R."/>
            <person name="Schneider S.L."/>
            <person name="Sharp S."/>
            <person name="Smith T.C."/>
            <person name="Stanton J.D."/>
            <person name="Ullery H.E."/>
            <person name="Wilson R.J."/>
            <person name="Serrano M.G."/>
            <person name="Buck G."/>
            <person name="Lee V."/>
            <person name="Wang Y."/>
            <person name="Carvalho R."/>
            <person name="Voegtly L."/>
            <person name="Shi R."/>
            <person name="Duckworth R."/>
            <person name="Johnson A."/>
            <person name="Loviza R."/>
            <person name="Walstead R."/>
            <person name="Shah Z."/>
            <person name="Kiflezghi M."/>
            <person name="Wade K."/>
            <person name="Ball S.L."/>
            <person name="Bradley K.W."/>
            <person name="Asai D.J."/>
            <person name="Bowman C.A."/>
            <person name="Russell D.A."/>
            <person name="Pope W.H."/>
            <person name="Jacobs-Sera D."/>
            <person name="Hendrix R.W."/>
            <person name="Hatfull G.F."/>
        </authorList>
    </citation>
    <scope>NUCLEOTIDE SEQUENCE [LARGE SCALE GENOMIC DNA]</scope>
</reference>
<dbReference type="SUPFAM" id="SSF52540">
    <property type="entry name" value="P-loop containing nucleoside triphosphate hydrolases"/>
    <property type="match status" value="2"/>
</dbReference>
<dbReference type="OrthoDB" id="6500128at2759"/>
<proteinExistence type="inferred from homology"/>
<evidence type="ECO:0008006" key="15">
    <source>
        <dbReference type="Google" id="ProtNLM"/>
    </source>
</evidence>